<comment type="caution">
    <text evidence="12">The sequence shown here is derived from an EMBL/GenBank/DDBJ whole genome shotgun (WGS) entry which is preliminary data.</text>
</comment>
<dbReference type="Gene3D" id="1.10.287.1700">
    <property type="match status" value="1"/>
</dbReference>
<evidence type="ECO:0000256" key="4">
    <source>
        <dbReference type="ARBA" id="ARBA00022448"/>
    </source>
</evidence>
<evidence type="ECO:0000256" key="6">
    <source>
        <dbReference type="ARBA" id="ARBA00022500"/>
    </source>
</evidence>
<organism evidence="12 13">
    <name type="scientific">Spongisporangium articulatum</name>
    <dbReference type="NCBI Taxonomy" id="3362603"/>
    <lineage>
        <taxon>Bacteria</taxon>
        <taxon>Bacillati</taxon>
        <taxon>Actinomycetota</taxon>
        <taxon>Actinomycetes</taxon>
        <taxon>Kineosporiales</taxon>
        <taxon>Kineosporiaceae</taxon>
        <taxon>Spongisporangium</taxon>
    </lineage>
</organism>
<dbReference type="InterPro" id="IPR012823">
    <property type="entry name" value="Flagell_FliJ"/>
</dbReference>
<name>A0ABW8AJQ4_9ACTN</name>
<sequence>MSATFRLGTLERLREDRVDEAAKALATAAAAVEEAVGRRDLLAAQLQRSSGPAVGQRYANAHDLVTGALFRERLRDMVRAAAGEIARLEEAREAARTDWLEARAQLRAVQMLHDRHRATVAKERIRKEQIELDEFALRNRELVGPGGDDR</sequence>
<evidence type="ECO:0000256" key="9">
    <source>
        <dbReference type="ARBA" id="ARBA00023136"/>
    </source>
</evidence>
<keyword evidence="11" id="KW-0175">Coiled coil</keyword>
<evidence type="ECO:0000256" key="11">
    <source>
        <dbReference type="SAM" id="Coils"/>
    </source>
</evidence>
<protein>
    <recommendedName>
        <fullName evidence="3">Flagellar FliJ protein</fullName>
    </recommendedName>
</protein>
<evidence type="ECO:0000256" key="5">
    <source>
        <dbReference type="ARBA" id="ARBA00022475"/>
    </source>
</evidence>
<dbReference type="NCBIfam" id="TIGR02473">
    <property type="entry name" value="flagell_FliJ"/>
    <property type="match status" value="1"/>
</dbReference>
<evidence type="ECO:0000256" key="3">
    <source>
        <dbReference type="ARBA" id="ARBA00020392"/>
    </source>
</evidence>
<keyword evidence="8" id="KW-0653">Protein transport</keyword>
<keyword evidence="9" id="KW-0472">Membrane</keyword>
<evidence type="ECO:0000256" key="2">
    <source>
        <dbReference type="ARBA" id="ARBA00010004"/>
    </source>
</evidence>
<proteinExistence type="inferred from homology"/>
<keyword evidence="6" id="KW-0145">Chemotaxis</keyword>
<dbReference type="RefSeq" id="WP_398274509.1">
    <property type="nucleotide sequence ID" value="NZ_JBITLV010000001.1"/>
</dbReference>
<evidence type="ECO:0000256" key="8">
    <source>
        <dbReference type="ARBA" id="ARBA00022927"/>
    </source>
</evidence>
<evidence type="ECO:0000313" key="12">
    <source>
        <dbReference type="EMBL" id="MFI7585872.1"/>
    </source>
</evidence>
<accession>A0ABW8AJQ4</accession>
<keyword evidence="12" id="KW-0282">Flagellum</keyword>
<evidence type="ECO:0000256" key="1">
    <source>
        <dbReference type="ARBA" id="ARBA00004413"/>
    </source>
</evidence>
<dbReference type="EMBL" id="JBITLV010000001">
    <property type="protein sequence ID" value="MFI7585872.1"/>
    <property type="molecule type" value="Genomic_DNA"/>
</dbReference>
<comment type="similarity">
    <text evidence="2">Belongs to the FliJ family.</text>
</comment>
<evidence type="ECO:0000313" key="13">
    <source>
        <dbReference type="Proteomes" id="UP001612915"/>
    </source>
</evidence>
<keyword evidence="12" id="KW-0969">Cilium</keyword>
<keyword evidence="7" id="KW-1005">Bacterial flagellum biogenesis</keyword>
<keyword evidence="13" id="KW-1185">Reference proteome</keyword>
<dbReference type="Pfam" id="PF02050">
    <property type="entry name" value="FliJ"/>
    <property type="match status" value="1"/>
</dbReference>
<evidence type="ECO:0000256" key="7">
    <source>
        <dbReference type="ARBA" id="ARBA00022795"/>
    </source>
</evidence>
<keyword evidence="12" id="KW-0966">Cell projection</keyword>
<gene>
    <name evidence="12" type="primary">fliJ</name>
    <name evidence="12" type="ORF">ACIB24_02210</name>
</gene>
<keyword evidence="5" id="KW-1003">Cell membrane</keyword>
<feature type="coiled-coil region" evidence="11">
    <location>
        <begin position="71"/>
        <end position="98"/>
    </location>
</feature>
<comment type="subcellular location">
    <subcellularLocation>
        <location evidence="1">Cell membrane</location>
        <topology evidence="1">Peripheral membrane protein</topology>
        <orientation evidence="1">Cytoplasmic side</orientation>
    </subcellularLocation>
</comment>
<reference evidence="12 13" key="1">
    <citation type="submission" date="2024-10" db="EMBL/GenBank/DDBJ databases">
        <title>The Natural Products Discovery Center: Release of the First 8490 Sequenced Strains for Exploring Actinobacteria Biosynthetic Diversity.</title>
        <authorList>
            <person name="Kalkreuter E."/>
            <person name="Kautsar S.A."/>
            <person name="Yang D."/>
            <person name="Bader C.D."/>
            <person name="Teijaro C.N."/>
            <person name="Fluegel L."/>
            <person name="Davis C.M."/>
            <person name="Simpson J.R."/>
            <person name="Lauterbach L."/>
            <person name="Steele A.D."/>
            <person name="Gui C."/>
            <person name="Meng S."/>
            <person name="Li G."/>
            <person name="Viehrig K."/>
            <person name="Ye F."/>
            <person name="Su P."/>
            <person name="Kiefer A.F."/>
            <person name="Nichols A."/>
            <person name="Cepeda A.J."/>
            <person name="Yan W."/>
            <person name="Fan B."/>
            <person name="Jiang Y."/>
            <person name="Adhikari A."/>
            <person name="Zheng C.-J."/>
            <person name="Schuster L."/>
            <person name="Cowan T.M."/>
            <person name="Smanski M.J."/>
            <person name="Chevrette M.G."/>
            <person name="De Carvalho L.P.S."/>
            <person name="Shen B."/>
        </authorList>
    </citation>
    <scope>NUCLEOTIDE SEQUENCE [LARGE SCALE GENOMIC DNA]</scope>
    <source>
        <strain evidence="12 13">NPDC049639</strain>
    </source>
</reference>
<keyword evidence="10" id="KW-1006">Bacterial flagellum protein export</keyword>
<dbReference type="InterPro" id="IPR053716">
    <property type="entry name" value="Flag_assembly_chemotaxis_eff"/>
</dbReference>
<dbReference type="Proteomes" id="UP001612915">
    <property type="component" value="Unassembled WGS sequence"/>
</dbReference>
<keyword evidence="4" id="KW-0813">Transport</keyword>
<evidence type="ECO:0000256" key="10">
    <source>
        <dbReference type="ARBA" id="ARBA00023225"/>
    </source>
</evidence>